<evidence type="ECO:0000313" key="1">
    <source>
        <dbReference type="EMBL" id="SHK54335.1"/>
    </source>
</evidence>
<protein>
    <submittedName>
        <fullName evidence="1">Uncharacterized protein</fullName>
    </submittedName>
</protein>
<reference evidence="1 2" key="1">
    <citation type="submission" date="2016-11" db="EMBL/GenBank/DDBJ databases">
        <authorList>
            <person name="Jaros S."/>
            <person name="Januszkiewicz K."/>
            <person name="Wedrychowicz H."/>
        </authorList>
    </citation>
    <scope>NUCLEOTIDE SEQUENCE [LARGE SCALE GENOMIC DNA]</scope>
    <source>
        <strain evidence="1 2">KHT3</strain>
    </source>
</reference>
<name>A0A1M6TBH1_XYLRU</name>
<gene>
    <name evidence="1" type="ORF">SAMN05216463_105128</name>
</gene>
<proteinExistence type="predicted"/>
<dbReference type="Proteomes" id="UP000184130">
    <property type="component" value="Unassembled WGS sequence"/>
</dbReference>
<dbReference type="EMBL" id="FRBD01000005">
    <property type="protein sequence ID" value="SHK54335.1"/>
    <property type="molecule type" value="Genomic_DNA"/>
</dbReference>
<accession>A0A1M6TBH1</accession>
<evidence type="ECO:0000313" key="2">
    <source>
        <dbReference type="Proteomes" id="UP000184130"/>
    </source>
</evidence>
<dbReference type="AlphaFoldDB" id="A0A1M6TBH1"/>
<sequence length="35" mass="4351">MEQDIWNFENYHQLITIYPNPYLDIINNDEQNTHN</sequence>
<organism evidence="1 2">
    <name type="scientific">Xylanibacter ruminicola</name>
    <name type="common">Prevotella ruminicola</name>
    <dbReference type="NCBI Taxonomy" id="839"/>
    <lineage>
        <taxon>Bacteria</taxon>
        <taxon>Pseudomonadati</taxon>
        <taxon>Bacteroidota</taxon>
        <taxon>Bacteroidia</taxon>
        <taxon>Bacteroidales</taxon>
        <taxon>Prevotellaceae</taxon>
        <taxon>Xylanibacter</taxon>
    </lineage>
</organism>